<organism evidence="12 14">
    <name type="scientific">Durusdinium trenchii</name>
    <dbReference type="NCBI Taxonomy" id="1381693"/>
    <lineage>
        <taxon>Eukaryota</taxon>
        <taxon>Sar</taxon>
        <taxon>Alveolata</taxon>
        <taxon>Dinophyceae</taxon>
        <taxon>Suessiales</taxon>
        <taxon>Symbiodiniaceae</taxon>
        <taxon>Durusdinium</taxon>
    </lineage>
</organism>
<dbReference type="EMBL" id="CAXAMM010003224">
    <property type="protein sequence ID" value="CAK8999007.1"/>
    <property type="molecule type" value="Genomic_DNA"/>
</dbReference>
<dbReference type="SUPFAM" id="SSF81665">
    <property type="entry name" value="Calcium ATPase, transmembrane domain M"/>
    <property type="match status" value="1"/>
</dbReference>
<gene>
    <name evidence="12" type="ORF">SCF082_LOCUS5878</name>
    <name evidence="13" type="ORF">SCF082_LOCUS6095</name>
</gene>
<dbReference type="SFLD" id="SFLDF00027">
    <property type="entry name" value="p-type_atpase"/>
    <property type="match status" value="1"/>
</dbReference>
<dbReference type="EMBL" id="CAXAMM010003336">
    <property type="protein sequence ID" value="CAK8999528.1"/>
    <property type="molecule type" value="Genomic_DNA"/>
</dbReference>
<dbReference type="SFLD" id="SFLDG00002">
    <property type="entry name" value="C1.7:_P-type_atpase_like"/>
    <property type="match status" value="1"/>
</dbReference>
<feature type="transmembrane region" description="Helical" evidence="10">
    <location>
        <begin position="511"/>
        <end position="537"/>
    </location>
</feature>
<keyword evidence="9 10" id="KW-0472">Membrane</keyword>
<dbReference type="InterPro" id="IPR008250">
    <property type="entry name" value="ATPase_P-typ_transduc_dom_A_sf"/>
</dbReference>
<comment type="caution">
    <text evidence="12">The sequence shown here is derived from an EMBL/GenBank/DDBJ whole genome shotgun (WGS) entry which is preliminary data.</text>
</comment>
<dbReference type="InterPro" id="IPR023214">
    <property type="entry name" value="HAD_sf"/>
</dbReference>
<feature type="transmembrane region" description="Helical" evidence="10">
    <location>
        <begin position="488"/>
        <end position="505"/>
    </location>
</feature>
<dbReference type="Gene3D" id="3.40.50.1000">
    <property type="entry name" value="HAD superfamily/HAD-like"/>
    <property type="match status" value="1"/>
</dbReference>
<evidence type="ECO:0000313" key="12">
    <source>
        <dbReference type="EMBL" id="CAK8999007.1"/>
    </source>
</evidence>
<evidence type="ECO:0000256" key="1">
    <source>
        <dbReference type="ARBA" id="ARBA00004141"/>
    </source>
</evidence>
<feature type="transmembrane region" description="Helical" evidence="10">
    <location>
        <begin position="312"/>
        <end position="331"/>
    </location>
</feature>
<feature type="transmembrane region" description="Helical" evidence="10">
    <location>
        <begin position="147"/>
        <end position="165"/>
    </location>
</feature>
<dbReference type="InterPro" id="IPR023299">
    <property type="entry name" value="ATPase_P-typ_cyto_dom_N"/>
</dbReference>
<dbReference type="SUPFAM" id="SSF56784">
    <property type="entry name" value="HAD-like"/>
    <property type="match status" value="1"/>
</dbReference>
<proteinExistence type="predicted"/>
<sequence length="1322" mass="146537">MTIMRHHQSLAVYSLQLQLEGSSRDWRRLILDWLVISWLLYFLILFLLTFTYIAVRKRTIRQLHLHSEESFDEEAAKSRAHVRRFSMVPTGDDETSDSATMETVQSGYQRWFFGVFLYVLWMIVPLFSQIQLAWLTWENYFGLGYEATSKLFIFIYVGSHLLLFLTTKYSGQVKTFFLQPSSLAEATHIAIFPRDKTKGLSQLELVSVKHLQGGGRYYQHTCVRYLWNQEARRFRPAGVLFPSGEEAYKALDLGGLSPLLAEERHLEQGSNAINVKVLGIFESLLAEYSQPIYIFQLMSIWCYTFTNAWNVAFLWVFLVFGSGAWTSVMIVRRNQQQIAEMAAQGATRMEQVLRNGQWIEVPATELVLGDVLQVADGVASADLVLVSGCAVVNESMLTGEPMPLQKVAVEPMNPLPFDYQAHGKKHGIFAGTEVLQSVADEGSNSNRGSTVAVGVVMAIGGRTTKGKLIRMVLYPAAVKFKYTEQLPIVYSFMTIWAVICLAATLRYQGQGWVTGCFSGLAFLTQALNPMMAVSFTLGQSCAASRLKENSISCLNIGRIPIAGKIRTMVFDKTGTITHGGMDLAAVMPVVNGQFQEEVPASELPGLQEEIFLKALGGCHSVSTMRDGTLVGNQVEIVTVKALHWSLSAPGEARCVRSADGVHELEVLRQLEFDHHRMTSGAVVRCKRSNRVLAFFKGAYDKILQIADASSVPGQYKELCERYAAQCFYVLAMSWKELSSDAVQALAEMPRDSLEQGLQICGLLFFRNEMKVDSKEVIEELKLGGITCVICTGDNTTTGVSIGRQCGVISDSTRVFIGELDSAHASHVRWRDAEDQEAAVPAWQSDPRAELALSQPAFRWLVREDPEELKKMLPSVKVFGRMKPDDKIKVINLWQDYGEDGTVTGMTGDGGNDCGALRTAHAGLALSEAEASMVSPFSSSKGLAEEGFISLSAVAELVKEGRCCLATNMATFMYFMIYNLTLTTSKMAAVAWLDSTYAEWQFMLTDVALAMVMVSFMIRCRPEKTLAPRSPSASLFGTGTTVTILSALLIFWLTAGVAVLLLQYGPGRSFYEFSTSILLDLPPEQWTKKGDNFIMATLFLVNLTVLLNAGFVLCYGHVHRQVVGKNWRICSFYLCGLFFTLALLWAHPGNFSCTFRVNCDSVASQNMNIPLLSKPVGGIIFSTGNLGGCFWGPQMVSCKSKDGHCWVTPPEDAQLPPSWNSNATRPQAPFKTREEKEEYCRKHPYTPGDAENLGNKWCWKPADSGARKSCGPEPERDLGRMVKGCHGPNNCFDQKYKVALTGVLIASSVALHVMYKLGVLGLK</sequence>
<evidence type="ECO:0000313" key="13">
    <source>
        <dbReference type="EMBL" id="CAK8999528.1"/>
    </source>
</evidence>
<evidence type="ECO:0000256" key="2">
    <source>
        <dbReference type="ARBA" id="ARBA00022692"/>
    </source>
</evidence>
<evidence type="ECO:0000256" key="7">
    <source>
        <dbReference type="ARBA" id="ARBA00022967"/>
    </source>
</evidence>
<dbReference type="InterPro" id="IPR018303">
    <property type="entry name" value="ATPase_P-typ_P_site"/>
</dbReference>
<comment type="subcellular location">
    <subcellularLocation>
        <location evidence="1">Membrane</location>
        <topology evidence="1">Multi-pass membrane protein</topology>
    </subcellularLocation>
</comment>
<feature type="transmembrane region" description="Helical" evidence="10">
    <location>
        <begin position="1038"/>
        <end position="1063"/>
    </location>
</feature>
<feature type="transmembrane region" description="Helical" evidence="10">
    <location>
        <begin position="111"/>
        <end position="135"/>
    </location>
</feature>
<dbReference type="PANTHER" id="PTHR45630">
    <property type="entry name" value="CATION-TRANSPORTING ATPASE-RELATED"/>
    <property type="match status" value="1"/>
</dbReference>
<dbReference type="Pfam" id="PF00122">
    <property type="entry name" value="E1-E2_ATPase"/>
    <property type="match status" value="1"/>
</dbReference>
<protein>
    <submittedName>
        <fullName evidence="12">Probable cation-transporting ATPase C1672.11c</fullName>
    </submittedName>
</protein>
<evidence type="ECO:0000256" key="3">
    <source>
        <dbReference type="ARBA" id="ARBA00022723"/>
    </source>
</evidence>
<dbReference type="Gene3D" id="3.40.1110.10">
    <property type="entry name" value="Calcium-transporting ATPase, cytoplasmic domain N"/>
    <property type="match status" value="1"/>
</dbReference>
<keyword evidence="3" id="KW-0479">Metal-binding</keyword>
<keyword evidence="2 10" id="KW-0812">Transmembrane</keyword>
<feature type="domain" description="P-type ATPase A" evidence="11">
    <location>
        <begin position="350"/>
        <end position="472"/>
    </location>
</feature>
<evidence type="ECO:0000313" key="14">
    <source>
        <dbReference type="Proteomes" id="UP001642464"/>
    </source>
</evidence>
<evidence type="ECO:0000256" key="10">
    <source>
        <dbReference type="SAM" id="Phobius"/>
    </source>
</evidence>
<dbReference type="InterPro" id="IPR044492">
    <property type="entry name" value="P_typ_ATPase_HD_dom"/>
</dbReference>
<dbReference type="InterPro" id="IPR059000">
    <property type="entry name" value="ATPase_P-type_domA"/>
</dbReference>
<dbReference type="PRINTS" id="PR00119">
    <property type="entry name" value="CATATPASE"/>
</dbReference>
<evidence type="ECO:0000256" key="8">
    <source>
        <dbReference type="ARBA" id="ARBA00022989"/>
    </source>
</evidence>
<keyword evidence="4" id="KW-0547">Nucleotide-binding</keyword>
<dbReference type="InterPro" id="IPR023298">
    <property type="entry name" value="ATPase_P-typ_TM_dom_sf"/>
</dbReference>
<dbReference type="InterPro" id="IPR006544">
    <property type="entry name" value="P-type_TPase_V"/>
</dbReference>
<dbReference type="Proteomes" id="UP001642464">
    <property type="component" value="Unassembled WGS sequence"/>
</dbReference>
<keyword evidence="8 10" id="KW-1133">Transmembrane helix</keyword>
<dbReference type="InterPro" id="IPR036412">
    <property type="entry name" value="HAD-like_sf"/>
</dbReference>
<accession>A0ABP0IBS9</accession>
<dbReference type="SUPFAM" id="SSF81660">
    <property type="entry name" value="Metal cation-transporting ATPase, ATP-binding domain N"/>
    <property type="match status" value="1"/>
</dbReference>
<evidence type="ECO:0000256" key="9">
    <source>
        <dbReference type="ARBA" id="ARBA00023136"/>
    </source>
</evidence>
<evidence type="ECO:0000256" key="4">
    <source>
        <dbReference type="ARBA" id="ARBA00022741"/>
    </source>
</evidence>
<dbReference type="PROSITE" id="PS00154">
    <property type="entry name" value="ATPASE_E1_E2"/>
    <property type="match status" value="1"/>
</dbReference>
<dbReference type="PANTHER" id="PTHR45630:SF11">
    <property type="entry name" value="CATION-TRANSPORTING P-TYPE ATPASE N-TERMINAL DOMAIN-CONTAINING PROTEIN"/>
    <property type="match status" value="1"/>
</dbReference>
<evidence type="ECO:0000259" key="11">
    <source>
        <dbReference type="Pfam" id="PF00122"/>
    </source>
</evidence>
<keyword evidence="5" id="KW-0067">ATP-binding</keyword>
<evidence type="ECO:0000256" key="5">
    <source>
        <dbReference type="ARBA" id="ARBA00022840"/>
    </source>
</evidence>
<dbReference type="SUPFAM" id="SSF81653">
    <property type="entry name" value="Calcium ATPase, transduction domain A"/>
    <property type="match status" value="1"/>
</dbReference>
<feature type="transmembrane region" description="Helical" evidence="10">
    <location>
        <begin position="1126"/>
        <end position="1145"/>
    </location>
</feature>
<dbReference type="Gene3D" id="2.70.150.10">
    <property type="entry name" value="Calcium-transporting ATPase, cytoplasmic transduction domain A"/>
    <property type="match status" value="1"/>
</dbReference>
<keyword evidence="14" id="KW-1185">Reference proteome</keyword>
<keyword evidence="6" id="KW-0460">Magnesium</keyword>
<feature type="transmembrane region" description="Helical" evidence="10">
    <location>
        <begin position="33"/>
        <end position="55"/>
    </location>
</feature>
<reference evidence="12 14" key="1">
    <citation type="submission" date="2024-02" db="EMBL/GenBank/DDBJ databases">
        <authorList>
            <person name="Chen Y."/>
            <person name="Shah S."/>
            <person name="Dougan E. K."/>
            <person name="Thang M."/>
            <person name="Chan C."/>
        </authorList>
    </citation>
    <scope>NUCLEOTIDE SEQUENCE [LARGE SCALE GENOMIC DNA]</scope>
</reference>
<evidence type="ECO:0000256" key="6">
    <source>
        <dbReference type="ARBA" id="ARBA00022842"/>
    </source>
</evidence>
<dbReference type="SFLD" id="SFLDS00003">
    <property type="entry name" value="Haloacid_Dehalogenase"/>
    <property type="match status" value="1"/>
</dbReference>
<feature type="transmembrane region" description="Helical" evidence="10">
    <location>
        <begin position="999"/>
        <end position="1017"/>
    </location>
</feature>
<feature type="transmembrane region" description="Helical" evidence="10">
    <location>
        <begin position="1092"/>
        <end position="1114"/>
    </location>
</feature>
<name>A0ABP0IBS9_9DINO</name>
<keyword evidence="7" id="KW-1278">Translocase</keyword>